<organism evidence="1 2">
    <name type="scientific">Oikopleura dioica</name>
    <name type="common">Tunicate</name>
    <dbReference type="NCBI Taxonomy" id="34765"/>
    <lineage>
        <taxon>Eukaryota</taxon>
        <taxon>Metazoa</taxon>
        <taxon>Chordata</taxon>
        <taxon>Tunicata</taxon>
        <taxon>Appendicularia</taxon>
        <taxon>Copelata</taxon>
        <taxon>Oikopleuridae</taxon>
        <taxon>Oikopleura</taxon>
    </lineage>
</organism>
<sequence>MIERRRSYAIVKWELWKYRQRMAVLFPDVLFRNRVIYKILDNLVAAWQKPSCPWHPVLFDKANRETVDSDVDSEDTFVPDTSDEFRDM</sequence>
<keyword evidence="2" id="KW-1185">Reference proteome</keyword>
<gene>
    <name evidence="1" type="ORF">OKIOD_LOCUS4944</name>
</gene>
<evidence type="ECO:0000313" key="2">
    <source>
        <dbReference type="Proteomes" id="UP001158576"/>
    </source>
</evidence>
<evidence type="ECO:0000313" key="1">
    <source>
        <dbReference type="EMBL" id="CAG5094248.1"/>
    </source>
</evidence>
<dbReference type="EMBL" id="OU015569">
    <property type="protein sequence ID" value="CAG5094248.1"/>
    <property type="molecule type" value="Genomic_DNA"/>
</dbReference>
<proteinExistence type="predicted"/>
<name>A0ABN7S8G0_OIKDI</name>
<reference evidence="1 2" key="1">
    <citation type="submission" date="2021-04" db="EMBL/GenBank/DDBJ databases">
        <authorList>
            <person name="Bliznina A."/>
        </authorList>
    </citation>
    <scope>NUCLEOTIDE SEQUENCE [LARGE SCALE GENOMIC DNA]</scope>
</reference>
<protein>
    <submittedName>
        <fullName evidence="1">Oidioi.mRNA.OKI2018_I69.XSR.g13386.t1.cds</fullName>
    </submittedName>
</protein>
<dbReference type="Proteomes" id="UP001158576">
    <property type="component" value="Chromosome XSR"/>
</dbReference>
<accession>A0ABN7S8G0</accession>